<reference evidence="2 3" key="1">
    <citation type="journal article" date="2014" name="Nature">
        <title>Sequential evolution of bacterial morphology by co-option of a developmental regulator.</title>
        <authorList>
            <person name="Jiang C."/>
            <person name="Brown P.J."/>
            <person name="Ducret A."/>
            <person name="Brun Y.V."/>
        </authorList>
    </citation>
    <scope>NUCLEOTIDE SEQUENCE [LARGE SCALE GENOMIC DNA]</scope>
    <source>
        <strain evidence="2 3">DSM 16100</strain>
    </source>
</reference>
<dbReference type="Gene3D" id="3.40.980.10">
    <property type="entry name" value="MoaB/Mog-like domain"/>
    <property type="match status" value="1"/>
</dbReference>
<dbReference type="STRING" id="1121022.GCA_000376105_02476"/>
<dbReference type="PATRIC" id="fig|1121022.4.peg.274"/>
<dbReference type="InterPro" id="IPR050101">
    <property type="entry name" value="CinA"/>
</dbReference>
<dbReference type="Pfam" id="PF24102">
    <property type="entry name" value="FLAD1_M"/>
    <property type="match status" value="1"/>
</dbReference>
<dbReference type="InterPro" id="IPR056596">
    <property type="entry name" value="FLAD1_M"/>
</dbReference>
<dbReference type="PANTHER" id="PTHR13939">
    <property type="entry name" value="NICOTINAMIDE-NUCLEOTIDE AMIDOHYDROLASE PNCC"/>
    <property type="match status" value="1"/>
</dbReference>
<comment type="caution">
    <text evidence="2">The sequence shown here is derived from an EMBL/GenBank/DDBJ whole genome shotgun (WGS) entry which is preliminary data.</text>
</comment>
<gene>
    <name evidence="2" type="ORF">ABENE_01385</name>
</gene>
<evidence type="ECO:0000313" key="2">
    <source>
        <dbReference type="EMBL" id="ESQ94503.1"/>
    </source>
</evidence>
<dbReference type="RefSeq" id="WP_018082143.1">
    <property type="nucleotide sequence ID" value="NZ_AQWM01000011.1"/>
</dbReference>
<dbReference type="PANTHER" id="PTHR13939:SF0">
    <property type="entry name" value="NMN AMIDOHYDROLASE-LIKE PROTEIN YFAY"/>
    <property type="match status" value="1"/>
</dbReference>
<dbReference type="Proteomes" id="UP000017837">
    <property type="component" value="Unassembled WGS sequence"/>
</dbReference>
<accession>V4RTK9</accession>
<dbReference type="EMBL" id="AWGB01000003">
    <property type="protein sequence ID" value="ESQ94503.1"/>
    <property type="molecule type" value="Genomic_DNA"/>
</dbReference>
<organism evidence="2 3">
    <name type="scientific">Asticcacaulis benevestitus DSM 16100 = ATCC BAA-896</name>
    <dbReference type="NCBI Taxonomy" id="1121022"/>
    <lineage>
        <taxon>Bacteria</taxon>
        <taxon>Pseudomonadati</taxon>
        <taxon>Pseudomonadota</taxon>
        <taxon>Alphaproteobacteria</taxon>
        <taxon>Caulobacterales</taxon>
        <taxon>Caulobacteraceae</taxon>
        <taxon>Asticcacaulis</taxon>
    </lineage>
</organism>
<feature type="domain" description="MoaB/Mog" evidence="1">
    <location>
        <begin position="8"/>
        <end position="170"/>
    </location>
</feature>
<dbReference type="InterPro" id="IPR036425">
    <property type="entry name" value="MoaB/Mog-like_dom_sf"/>
</dbReference>
<dbReference type="eggNOG" id="COG1058">
    <property type="taxonomic scope" value="Bacteria"/>
</dbReference>
<dbReference type="CDD" id="cd00885">
    <property type="entry name" value="cinA"/>
    <property type="match status" value="1"/>
</dbReference>
<proteinExistence type="predicted"/>
<protein>
    <submittedName>
        <fullName evidence="2">Molybdenum cofactor biosynthesis protein</fullName>
    </submittedName>
</protein>
<dbReference type="AlphaFoldDB" id="V4RTK9"/>
<evidence type="ECO:0000259" key="1">
    <source>
        <dbReference type="SMART" id="SM00852"/>
    </source>
</evidence>
<dbReference type="SMART" id="SM00852">
    <property type="entry name" value="MoCF_biosynth"/>
    <property type="match status" value="1"/>
</dbReference>
<dbReference type="Pfam" id="PF00994">
    <property type="entry name" value="MoCF_biosynth"/>
    <property type="match status" value="1"/>
</dbReference>
<dbReference type="InterPro" id="IPR001453">
    <property type="entry name" value="MoaB/Mog_dom"/>
</dbReference>
<dbReference type="SUPFAM" id="SSF53218">
    <property type="entry name" value="Molybdenum cofactor biosynthesis proteins"/>
    <property type="match status" value="1"/>
</dbReference>
<keyword evidence="3" id="KW-1185">Reference proteome</keyword>
<sequence length="263" mass="28071">MPNNPTAAIIVIGDEILSGRTIDSNVNTIAKFLGALGIDLLEVRMIRDDEAQVVSTVNALRNTHEYVFTTGGIGPTHDDITADCIAKAFGVDISEHPAALKALTDRALKMGWALNDNSRRMARIPHGAELISNPVSAAPGFQIGNVFVMAGVPKIMEAMLEDVVHRLRTGNTVLSRTIKLSYVGESSAADALREINGRYTDLSLGSYPYGLSLDGAFGTQLVVRGQDAERVDAAVNELKAALVSVVEQGKARNPLASFEEITA</sequence>
<dbReference type="OrthoDB" id="9801454at2"/>
<evidence type="ECO:0000313" key="3">
    <source>
        <dbReference type="Proteomes" id="UP000017837"/>
    </source>
</evidence>
<name>V4RTK9_9CAUL</name>